<organism evidence="1 2">
    <name type="scientific">Riccia sorocarpa</name>
    <dbReference type="NCBI Taxonomy" id="122646"/>
    <lineage>
        <taxon>Eukaryota</taxon>
        <taxon>Viridiplantae</taxon>
        <taxon>Streptophyta</taxon>
        <taxon>Embryophyta</taxon>
        <taxon>Marchantiophyta</taxon>
        <taxon>Marchantiopsida</taxon>
        <taxon>Marchantiidae</taxon>
        <taxon>Marchantiales</taxon>
        <taxon>Ricciaceae</taxon>
        <taxon>Riccia</taxon>
    </lineage>
</organism>
<proteinExistence type="predicted"/>
<protein>
    <recommendedName>
        <fullName evidence="3">Endonuclease/exonuclease/phosphatase domain-containing protein</fullName>
    </recommendedName>
</protein>
<comment type="caution">
    <text evidence="1">The sequence shown here is derived from an EMBL/GenBank/DDBJ whole genome shotgun (WGS) entry which is preliminary data.</text>
</comment>
<dbReference type="EMBL" id="JBJQOH010000002">
    <property type="protein sequence ID" value="KAL3698479.1"/>
    <property type="molecule type" value="Genomic_DNA"/>
</dbReference>
<sequence>MKYWARARMKCHYSVDKLEPWPDENLVEGIATSQTAAEGGLDRGGTALLLHPSVTVAQEIGGQGRIAWARVKWGDVEVGFASIYAPNKRRSRMVFWEHLKKLMRDGDWCLLGDFNQVDMPEDAFGRSPLIRGREERWWHQFLLEKGWVDSFISATHMVGGRFTRMAKKNDRFVGARLDRVYLSSDAHWIHHVREVSHHNSSRLSNHVPLTVVFQVEDEASSQKMETYSKMRVVEVEDPAVKDVRREKNQLRRDEGNLAAEIAWRQERVSVDSSLEELQAMANVKERLWRRELEEAREWKTRSRDKWISADAIPSRYFFTKLKAKWARESIEALEDNSGDIMTEREAILSEIHEFYQVLYTAEEGSEERSQAQEEVVGLINRSLSDADSQRMSAVPDSQEIELVVFRMARSKAPGIDGLTAEMVRDCWDFVGEDCVRLVHTVWAKKKILPADWEDQANFDELLRILAKYEMASGAKINLCKSLIMPLGSVEVPAWARHVGCEIATGTRTFKYLGVITGVQVDENASITEALRRLNSRILQWENFYLPWSAQLVLINHVLGQIPSYIMLAIGCAQKEANRLEHA</sequence>
<reference evidence="1 2" key="1">
    <citation type="submission" date="2024-09" db="EMBL/GenBank/DDBJ databases">
        <title>Chromosome-scale assembly of Riccia sorocarpa.</title>
        <authorList>
            <person name="Paukszto L."/>
        </authorList>
    </citation>
    <scope>NUCLEOTIDE SEQUENCE [LARGE SCALE GENOMIC DNA]</scope>
    <source>
        <strain evidence="1">LP-2024</strain>
        <tissue evidence="1">Aerial parts of the thallus</tissue>
    </source>
</reference>
<evidence type="ECO:0000313" key="2">
    <source>
        <dbReference type="Proteomes" id="UP001633002"/>
    </source>
</evidence>
<dbReference type="AlphaFoldDB" id="A0ABD3IAB1"/>
<dbReference type="Proteomes" id="UP001633002">
    <property type="component" value="Unassembled WGS sequence"/>
</dbReference>
<gene>
    <name evidence="1" type="ORF">R1sor_012555</name>
</gene>
<dbReference type="PANTHER" id="PTHR33116:SF78">
    <property type="entry name" value="OS12G0587133 PROTEIN"/>
    <property type="match status" value="1"/>
</dbReference>
<keyword evidence="2" id="KW-1185">Reference proteome</keyword>
<evidence type="ECO:0000313" key="1">
    <source>
        <dbReference type="EMBL" id="KAL3698479.1"/>
    </source>
</evidence>
<evidence type="ECO:0008006" key="3">
    <source>
        <dbReference type="Google" id="ProtNLM"/>
    </source>
</evidence>
<dbReference type="Gene3D" id="3.60.10.10">
    <property type="entry name" value="Endonuclease/exonuclease/phosphatase"/>
    <property type="match status" value="1"/>
</dbReference>
<accession>A0ABD3IAB1</accession>
<name>A0ABD3IAB1_9MARC</name>
<dbReference type="PANTHER" id="PTHR33116">
    <property type="entry name" value="REVERSE TRANSCRIPTASE ZINC-BINDING DOMAIN-CONTAINING PROTEIN-RELATED-RELATED"/>
    <property type="match status" value="1"/>
</dbReference>
<dbReference type="SUPFAM" id="SSF56219">
    <property type="entry name" value="DNase I-like"/>
    <property type="match status" value="1"/>
</dbReference>
<dbReference type="InterPro" id="IPR036691">
    <property type="entry name" value="Endo/exonu/phosph_ase_sf"/>
</dbReference>